<keyword evidence="1" id="KW-1133">Transmembrane helix</keyword>
<feature type="transmembrane region" description="Helical" evidence="1">
    <location>
        <begin position="42"/>
        <end position="63"/>
    </location>
</feature>
<organism evidence="2 3">
    <name type="scientific">Folsomia candida</name>
    <name type="common">Springtail</name>
    <dbReference type="NCBI Taxonomy" id="158441"/>
    <lineage>
        <taxon>Eukaryota</taxon>
        <taxon>Metazoa</taxon>
        <taxon>Ecdysozoa</taxon>
        <taxon>Arthropoda</taxon>
        <taxon>Hexapoda</taxon>
        <taxon>Collembola</taxon>
        <taxon>Entomobryomorpha</taxon>
        <taxon>Isotomoidea</taxon>
        <taxon>Isotomidae</taxon>
        <taxon>Proisotominae</taxon>
        <taxon>Folsomia</taxon>
    </lineage>
</organism>
<accession>A0A226DQA6</accession>
<feature type="transmembrane region" description="Helical" evidence="1">
    <location>
        <begin position="280"/>
        <end position="299"/>
    </location>
</feature>
<dbReference type="Proteomes" id="UP000198287">
    <property type="component" value="Unassembled WGS sequence"/>
</dbReference>
<proteinExistence type="predicted"/>
<keyword evidence="1" id="KW-0472">Membrane</keyword>
<protein>
    <recommendedName>
        <fullName evidence="4">Odorant receptor</fullName>
    </recommendedName>
</protein>
<keyword evidence="3" id="KW-1185">Reference proteome</keyword>
<feature type="transmembrane region" description="Helical" evidence="1">
    <location>
        <begin position="90"/>
        <end position="112"/>
    </location>
</feature>
<feature type="transmembrane region" description="Helical" evidence="1">
    <location>
        <begin position="220"/>
        <end position="236"/>
    </location>
</feature>
<feature type="transmembrane region" description="Helical" evidence="1">
    <location>
        <begin position="257"/>
        <end position="274"/>
    </location>
</feature>
<gene>
    <name evidence="2" type="ORF">Fcan01_17883</name>
</gene>
<dbReference type="AlphaFoldDB" id="A0A226DQA6"/>
<comment type="caution">
    <text evidence="2">The sequence shown here is derived from an EMBL/GenBank/DDBJ whole genome shotgun (WGS) entry which is preliminary data.</text>
</comment>
<dbReference type="EMBL" id="LNIX01000013">
    <property type="protein sequence ID" value="OXA47389.1"/>
    <property type="molecule type" value="Genomic_DNA"/>
</dbReference>
<reference evidence="2 3" key="1">
    <citation type="submission" date="2015-12" db="EMBL/GenBank/DDBJ databases">
        <title>The genome of Folsomia candida.</title>
        <authorList>
            <person name="Faddeeva A."/>
            <person name="Derks M.F."/>
            <person name="Anvar Y."/>
            <person name="Smit S."/>
            <person name="Van Straalen N."/>
            <person name="Roelofs D."/>
        </authorList>
    </citation>
    <scope>NUCLEOTIDE SEQUENCE [LARGE SCALE GENOMIC DNA]</scope>
    <source>
        <strain evidence="2 3">VU population</strain>
        <tissue evidence="2">Whole body</tissue>
    </source>
</reference>
<sequence length="410" mass="46743">MAQVIYQILDSYYLKIEKFSKLPIIWSRKSHRVVAVHNPKELAGWGLDCLVTMGICVLLPKLAQLDYVFRKYMELGHYPNQDVFATPMQMLSVAISILTCGGAICLSCFALICQDEAVSTINSLFDMEELLVSRAEIYRGKLTPRETRLVKIFSYVPLLWAYWAPTVGIFGVIEGMDPLTFVVERFLQPDWKSYSLLWYLGFKVFSVVMVALATLSSGRVFLAAGCIFVCPAWLLRHDIRLLGKDYDAMRKSEEQQFRIYIILYNTIIIGFARLGPYLAVIAAFLLIVCGSAIIFCNVVTITMRSHFPLNVYPMFLVAMVIITIILNSVLTFVAECTELSERMVKFWVSDVDSKMGTVAGKIYRKRLRAMRPVEIYVGFGREIQMKISKEFVCIYNQAIIDYTVKALLQI</sequence>
<evidence type="ECO:0000313" key="3">
    <source>
        <dbReference type="Proteomes" id="UP000198287"/>
    </source>
</evidence>
<name>A0A226DQA6_FOLCA</name>
<evidence type="ECO:0000256" key="1">
    <source>
        <dbReference type="SAM" id="Phobius"/>
    </source>
</evidence>
<evidence type="ECO:0000313" key="2">
    <source>
        <dbReference type="EMBL" id="OXA47389.1"/>
    </source>
</evidence>
<feature type="transmembrane region" description="Helical" evidence="1">
    <location>
        <begin position="152"/>
        <end position="173"/>
    </location>
</feature>
<evidence type="ECO:0008006" key="4">
    <source>
        <dbReference type="Google" id="ProtNLM"/>
    </source>
</evidence>
<feature type="transmembrane region" description="Helical" evidence="1">
    <location>
        <begin position="311"/>
        <end position="334"/>
    </location>
</feature>
<keyword evidence="1" id="KW-0812">Transmembrane</keyword>
<feature type="transmembrane region" description="Helical" evidence="1">
    <location>
        <begin position="194"/>
        <end position="214"/>
    </location>
</feature>